<organism evidence="1 2">
    <name type="scientific">Araneus ventricosus</name>
    <name type="common">Orbweaver spider</name>
    <name type="synonym">Epeira ventricosa</name>
    <dbReference type="NCBI Taxonomy" id="182803"/>
    <lineage>
        <taxon>Eukaryota</taxon>
        <taxon>Metazoa</taxon>
        <taxon>Ecdysozoa</taxon>
        <taxon>Arthropoda</taxon>
        <taxon>Chelicerata</taxon>
        <taxon>Arachnida</taxon>
        <taxon>Araneae</taxon>
        <taxon>Araneomorphae</taxon>
        <taxon>Entelegynae</taxon>
        <taxon>Araneoidea</taxon>
        <taxon>Araneidae</taxon>
        <taxon>Araneus</taxon>
    </lineage>
</organism>
<evidence type="ECO:0000313" key="2">
    <source>
        <dbReference type="Proteomes" id="UP000499080"/>
    </source>
</evidence>
<sequence>MQDMRKESEFAIENNSQKSYVIHNRNSNIVDMNDRVKMNASLPTEVDTPTLLGRDSMSIIIAPSYQLIHCILKLPFNLIHVTALARDLQIINIKVSVNR</sequence>
<reference evidence="1 2" key="1">
    <citation type="journal article" date="2019" name="Sci. Rep.">
        <title>Orb-weaving spider Araneus ventricosus genome elucidates the spidroin gene catalogue.</title>
        <authorList>
            <person name="Kono N."/>
            <person name="Nakamura H."/>
            <person name="Ohtoshi R."/>
            <person name="Moran D.A.P."/>
            <person name="Shinohara A."/>
            <person name="Yoshida Y."/>
            <person name="Fujiwara M."/>
            <person name="Mori M."/>
            <person name="Tomita M."/>
            <person name="Arakawa K."/>
        </authorList>
    </citation>
    <scope>NUCLEOTIDE SEQUENCE [LARGE SCALE GENOMIC DNA]</scope>
</reference>
<proteinExistence type="predicted"/>
<name>A0A4Y2QV04_ARAVE</name>
<accession>A0A4Y2QV04</accession>
<dbReference type="EMBL" id="BGPR01014868">
    <property type="protein sequence ID" value="GBN67060.1"/>
    <property type="molecule type" value="Genomic_DNA"/>
</dbReference>
<keyword evidence="2" id="KW-1185">Reference proteome</keyword>
<dbReference type="AlphaFoldDB" id="A0A4Y2QV04"/>
<comment type="caution">
    <text evidence="1">The sequence shown here is derived from an EMBL/GenBank/DDBJ whole genome shotgun (WGS) entry which is preliminary data.</text>
</comment>
<protein>
    <submittedName>
        <fullName evidence="1">Uncharacterized protein</fullName>
    </submittedName>
</protein>
<dbReference type="Proteomes" id="UP000499080">
    <property type="component" value="Unassembled WGS sequence"/>
</dbReference>
<evidence type="ECO:0000313" key="1">
    <source>
        <dbReference type="EMBL" id="GBN67060.1"/>
    </source>
</evidence>
<gene>
    <name evidence="1" type="ORF">AVEN_256504_1</name>
</gene>